<comment type="caution">
    <text evidence="2">The sequence shown here is derived from an EMBL/GenBank/DDBJ whole genome shotgun (WGS) entry which is preliminary data.</text>
</comment>
<gene>
    <name evidence="2" type="ORF">BAMA_13320</name>
</gene>
<proteinExistence type="predicted"/>
<dbReference type="STRING" id="574376.BAMA_13320"/>
<dbReference type="OrthoDB" id="8613028at2"/>
<organism evidence="2 3">
    <name type="scientific">Bacillus manliponensis</name>
    <dbReference type="NCBI Taxonomy" id="574376"/>
    <lineage>
        <taxon>Bacteria</taxon>
        <taxon>Bacillati</taxon>
        <taxon>Bacillota</taxon>
        <taxon>Bacilli</taxon>
        <taxon>Bacillales</taxon>
        <taxon>Bacillaceae</taxon>
        <taxon>Bacillus</taxon>
        <taxon>Bacillus cereus group</taxon>
    </lineage>
</organism>
<keyword evidence="3" id="KW-1185">Reference proteome</keyword>
<protein>
    <submittedName>
        <fullName evidence="2">ABC transporter permease</fullName>
    </submittedName>
</protein>
<dbReference type="PANTHER" id="PTHR37305">
    <property type="entry name" value="INTEGRAL MEMBRANE PROTEIN-RELATED"/>
    <property type="match status" value="1"/>
</dbReference>
<dbReference type="eggNOG" id="COG1277">
    <property type="taxonomic scope" value="Bacteria"/>
</dbReference>
<evidence type="ECO:0000256" key="1">
    <source>
        <dbReference type="SAM" id="Phobius"/>
    </source>
</evidence>
<keyword evidence="1" id="KW-0812">Transmembrane</keyword>
<keyword evidence="1" id="KW-1133">Transmembrane helix</keyword>
<reference evidence="2 3" key="1">
    <citation type="submission" date="2014-06" db="EMBL/GenBank/DDBJ databases">
        <title>Draft genome sequence of Bacillus manliponensis JCM 15802 (MCCC 1A00708).</title>
        <authorList>
            <person name="Lai Q."/>
            <person name="Liu Y."/>
            <person name="Shao Z."/>
        </authorList>
    </citation>
    <scope>NUCLEOTIDE SEQUENCE [LARGE SCALE GENOMIC DNA]</scope>
    <source>
        <strain evidence="2 3">JCM 15802</strain>
    </source>
</reference>
<feature type="transmembrane region" description="Helical" evidence="1">
    <location>
        <begin position="18"/>
        <end position="37"/>
    </location>
</feature>
<feature type="transmembrane region" description="Helical" evidence="1">
    <location>
        <begin position="230"/>
        <end position="252"/>
    </location>
</feature>
<name>A0A073JZC7_9BACI</name>
<feature type="transmembrane region" description="Helical" evidence="1">
    <location>
        <begin position="98"/>
        <end position="129"/>
    </location>
</feature>
<keyword evidence="1" id="KW-0472">Membrane</keyword>
<feature type="transmembrane region" description="Helical" evidence="1">
    <location>
        <begin position="57"/>
        <end position="77"/>
    </location>
</feature>
<dbReference type="Pfam" id="PF12730">
    <property type="entry name" value="ABC2_membrane_4"/>
    <property type="match status" value="1"/>
</dbReference>
<feature type="transmembrane region" description="Helical" evidence="1">
    <location>
        <begin position="173"/>
        <end position="194"/>
    </location>
</feature>
<dbReference type="AlphaFoldDB" id="A0A073JZC7"/>
<evidence type="ECO:0000313" key="3">
    <source>
        <dbReference type="Proteomes" id="UP000027822"/>
    </source>
</evidence>
<dbReference type="RefSeq" id="WP_034636386.1">
    <property type="nucleotide sequence ID" value="NZ_CBCSJC010000004.1"/>
</dbReference>
<dbReference type="EMBL" id="JOTN01000003">
    <property type="protein sequence ID" value="KEK20399.1"/>
    <property type="molecule type" value="Genomic_DNA"/>
</dbReference>
<sequence length="258" mass="28800">MINLIQNEFLKLHAKKGLYILLGVLALLEGLGVFLILKFGDSKAKIGSALDHTFGELSLITLLATVFGITIAARTITEEFQHGTVKQLLIRPRKRMTVLFSKYITVLLTVVLIVVIGTIFSMIAGVIIMDGGKTELTLGIVLQEMLYQLVSPFFFVTIAFFLANIFRKSVLPLVITLFIFFLHGTISMFLSVFAEKYAKFFVFSHLDFSVYSSNPLLSGGFEPPFPQFDFTTSLLFVLVHFALLLIASGVLFQKRDVL</sequence>
<dbReference type="PANTHER" id="PTHR37305:SF1">
    <property type="entry name" value="MEMBRANE PROTEIN"/>
    <property type="match status" value="1"/>
</dbReference>
<dbReference type="Proteomes" id="UP000027822">
    <property type="component" value="Unassembled WGS sequence"/>
</dbReference>
<evidence type="ECO:0000313" key="2">
    <source>
        <dbReference type="EMBL" id="KEK20399.1"/>
    </source>
</evidence>
<feature type="transmembrane region" description="Helical" evidence="1">
    <location>
        <begin position="149"/>
        <end position="166"/>
    </location>
</feature>
<accession>A0A073JZC7</accession>